<comment type="caution">
    <text evidence="2">The sequence shown here is derived from an EMBL/GenBank/DDBJ whole genome shotgun (WGS) entry which is preliminary data.</text>
</comment>
<reference evidence="2" key="1">
    <citation type="submission" date="2022-09" db="EMBL/GenBank/DDBJ databases">
        <title>The genome sequence of Tsuneonella sp. YG55.</title>
        <authorList>
            <person name="Liu Y."/>
        </authorList>
    </citation>
    <scope>NUCLEOTIDE SEQUENCE</scope>
    <source>
        <strain evidence="2">YG55</strain>
    </source>
</reference>
<keyword evidence="1" id="KW-0732">Signal</keyword>
<feature type="signal peptide" evidence="1">
    <location>
        <begin position="1"/>
        <end position="20"/>
    </location>
</feature>
<protein>
    <recommendedName>
        <fullName evidence="4">DUF3617 family protein</fullName>
    </recommendedName>
</protein>
<evidence type="ECO:0008006" key="4">
    <source>
        <dbReference type="Google" id="ProtNLM"/>
    </source>
</evidence>
<dbReference type="AlphaFoldDB" id="A0A9X3AJZ2"/>
<accession>A0A9X3AJZ2</accession>
<feature type="chain" id="PRO_5040814249" description="DUF3617 family protein" evidence="1">
    <location>
        <begin position="21"/>
        <end position="127"/>
    </location>
</feature>
<dbReference type="Proteomes" id="UP001142648">
    <property type="component" value="Unassembled WGS sequence"/>
</dbReference>
<organism evidence="2 3">
    <name type="scientific">Tsuneonella litorea</name>
    <dbReference type="NCBI Taxonomy" id="2976475"/>
    <lineage>
        <taxon>Bacteria</taxon>
        <taxon>Pseudomonadati</taxon>
        <taxon>Pseudomonadota</taxon>
        <taxon>Alphaproteobacteria</taxon>
        <taxon>Sphingomonadales</taxon>
        <taxon>Erythrobacteraceae</taxon>
        <taxon>Tsuneonella</taxon>
    </lineage>
</organism>
<evidence type="ECO:0000313" key="3">
    <source>
        <dbReference type="Proteomes" id="UP001142648"/>
    </source>
</evidence>
<name>A0A9X3AJZ2_9SPHN</name>
<evidence type="ECO:0000256" key="1">
    <source>
        <dbReference type="SAM" id="SignalP"/>
    </source>
</evidence>
<dbReference type="EMBL" id="JAOAMV010000001">
    <property type="protein sequence ID" value="MCT2557659.1"/>
    <property type="molecule type" value="Genomic_DNA"/>
</dbReference>
<proteinExistence type="predicted"/>
<gene>
    <name evidence="2" type="ORF">N0B51_01555</name>
</gene>
<evidence type="ECO:0000313" key="2">
    <source>
        <dbReference type="EMBL" id="MCT2557659.1"/>
    </source>
</evidence>
<sequence length="127" mass="13592">MVIAAGFYATGLLSPASAQAPSLAMLSALDEGQWEVRFRDGSDSKRICVRSGFELIQVQHGQAACSRFVVEDDATVVTVQYTCRGNGYGRTTVRREGAGLVQIDSRGIAAGLPFEFSAEARRVGTCE</sequence>
<dbReference type="RefSeq" id="WP_259960429.1">
    <property type="nucleotide sequence ID" value="NZ_JAOAMV010000001.1"/>
</dbReference>
<keyword evidence="3" id="KW-1185">Reference proteome</keyword>